<name>A0A8T0RGA8_PANVG</name>
<dbReference type="Proteomes" id="UP000823388">
    <property type="component" value="Chromosome 6K"/>
</dbReference>
<gene>
    <name evidence="1" type="ORF">PVAP13_6KG278106</name>
</gene>
<reference evidence="1" key="1">
    <citation type="submission" date="2020-05" db="EMBL/GenBank/DDBJ databases">
        <title>WGS assembly of Panicum virgatum.</title>
        <authorList>
            <person name="Lovell J.T."/>
            <person name="Jenkins J."/>
            <person name="Shu S."/>
            <person name="Juenger T.E."/>
            <person name="Schmutz J."/>
        </authorList>
    </citation>
    <scope>NUCLEOTIDE SEQUENCE</scope>
    <source>
        <strain evidence="1">AP13</strain>
    </source>
</reference>
<dbReference type="EMBL" id="CM029047">
    <property type="protein sequence ID" value="KAG2584158.1"/>
    <property type="molecule type" value="Genomic_DNA"/>
</dbReference>
<proteinExistence type="predicted"/>
<keyword evidence="2" id="KW-1185">Reference proteome</keyword>
<sequence length="106" mass="12759">MMCFQVVRGGSPGWAPWLRRAPAWRRRRRRRSRSLCGSSRRRCRTGTRCSYRRSCPGRRWCSQRRRQPLMLLAGGMAVRLRPSRQKFALVDRMIWWLTLFNLPPLR</sequence>
<evidence type="ECO:0000313" key="2">
    <source>
        <dbReference type="Proteomes" id="UP000823388"/>
    </source>
</evidence>
<accession>A0A8T0RGA8</accession>
<protein>
    <submittedName>
        <fullName evidence="1">Uncharacterized protein</fullName>
    </submittedName>
</protein>
<dbReference type="AlphaFoldDB" id="A0A8T0RGA8"/>
<organism evidence="1 2">
    <name type="scientific">Panicum virgatum</name>
    <name type="common">Blackwell switchgrass</name>
    <dbReference type="NCBI Taxonomy" id="38727"/>
    <lineage>
        <taxon>Eukaryota</taxon>
        <taxon>Viridiplantae</taxon>
        <taxon>Streptophyta</taxon>
        <taxon>Embryophyta</taxon>
        <taxon>Tracheophyta</taxon>
        <taxon>Spermatophyta</taxon>
        <taxon>Magnoliopsida</taxon>
        <taxon>Liliopsida</taxon>
        <taxon>Poales</taxon>
        <taxon>Poaceae</taxon>
        <taxon>PACMAD clade</taxon>
        <taxon>Panicoideae</taxon>
        <taxon>Panicodae</taxon>
        <taxon>Paniceae</taxon>
        <taxon>Panicinae</taxon>
        <taxon>Panicum</taxon>
        <taxon>Panicum sect. Hiantes</taxon>
    </lineage>
</organism>
<evidence type="ECO:0000313" key="1">
    <source>
        <dbReference type="EMBL" id="KAG2584158.1"/>
    </source>
</evidence>
<comment type="caution">
    <text evidence="1">The sequence shown here is derived from an EMBL/GenBank/DDBJ whole genome shotgun (WGS) entry which is preliminary data.</text>
</comment>